<dbReference type="EMBL" id="QTSX02002945">
    <property type="protein sequence ID" value="KAJ9072962.1"/>
    <property type="molecule type" value="Genomic_DNA"/>
</dbReference>
<reference evidence="1" key="1">
    <citation type="submission" date="2022-04" db="EMBL/GenBank/DDBJ databases">
        <title>Genome of the entomopathogenic fungus Entomophthora muscae.</title>
        <authorList>
            <person name="Elya C."/>
            <person name="Lovett B.R."/>
            <person name="Lee E."/>
            <person name="Macias A.M."/>
            <person name="Hajek A.E."/>
            <person name="De Bivort B.L."/>
            <person name="Kasson M.T."/>
            <person name="De Fine Licht H.H."/>
            <person name="Stajich J.E."/>
        </authorList>
    </citation>
    <scope>NUCLEOTIDE SEQUENCE</scope>
    <source>
        <strain evidence="1">Berkeley</strain>
    </source>
</reference>
<name>A0ACC2TFD8_9FUNG</name>
<evidence type="ECO:0000313" key="2">
    <source>
        <dbReference type="Proteomes" id="UP001165960"/>
    </source>
</evidence>
<gene>
    <name evidence="1" type="ORF">DSO57_1021590</name>
</gene>
<evidence type="ECO:0000313" key="1">
    <source>
        <dbReference type="EMBL" id="KAJ9072962.1"/>
    </source>
</evidence>
<accession>A0ACC2TFD8</accession>
<proteinExistence type="predicted"/>
<comment type="caution">
    <text evidence="1">The sequence shown here is derived from an EMBL/GenBank/DDBJ whole genome shotgun (WGS) entry which is preliminary data.</text>
</comment>
<dbReference type="Proteomes" id="UP001165960">
    <property type="component" value="Unassembled WGS sequence"/>
</dbReference>
<organism evidence="1 2">
    <name type="scientific">Entomophthora muscae</name>
    <dbReference type="NCBI Taxonomy" id="34485"/>
    <lineage>
        <taxon>Eukaryota</taxon>
        <taxon>Fungi</taxon>
        <taxon>Fungi incertae sedis</taxon>
        <taxon>Zoopagomycota</taxon>
        <taxon>Entomophthoromycotina</taxon>
        <taxon>Entomophthoromycetes</taxon>
        <taxon>Entomophthorales</taxon>
        <taxon>Entomophthoraceae</taxon>
        <taxon>Entomophthora</taxon>
    </lineage>
</organism>
<sequence>MTASSNNSSPTLDPDPAAKEPTEKEDSLMDLDASPERYLPDEEEVNKDLLHLGLAVTRRQAIQTEALPLHEAVKTVSIPYNEQLS</sequence>
<keyword evidence="2" id="KW-1185">Reference proteome</keyword>
<protein>
    <submittedName>
        <fullName evidence="1">Uncharacterized protein</fullName>
    </submittedName>
</protein>